<dbReference type="PANTHER" id="PTHR45639">
    <property type="entry name" value="HSC70CB, ISOFORM G-RELATED"/>
    <property type="match status" value="1"/>
</dbReference>
<protein>
    <recommendedName>
        <fullName evidence="5">Hypoxia up-regulated protein 1</fullName>
    </recommendedName>
</protein>
<evidence type="ECO:0000256" key="4">
    <source>
        <dbReference type="ARBA" id="ARBA00023186"/>
    </source>
</evidence>
<dbReference type="Pfam" id="PF00012">
    <property type="entry name" value="HSP70"/>
    <property type="match status" value="1"/>
</dbReference>
<dbReference type="InterPro" id="IPR013126">
    <property type="entry name" value="Hsp_70_fam"/>
</dbReference>
<organism evidence="6 7">
    <name type="scientific">Panagrolaimus davidi</name>
    <dbReference type="NCBI Taxonomy" id="227884"/>
    <lineage>
        <taxon>Eukaryota</taxon>
        <taxon>Metazoa</taxon>
        <taxon>Ecdysozoa</taxon>
        <taxon>Nematoda</taxon>
        <taxon>Chromadorea</taxon>
        <taxon>Rhabditida</taxon>
        <taxon>Tylenchina</taxon>
        <taxon>Panagrolaimomorpha</taxon>
        <taxon>Panagrolaimoidea</taxon>
        <taxon>Panagrolaimidae</taxon>
        <taxon>Panagrolaimus</taxon>
    </lineage>
</organism>
<reference evidence="7" key="1">
    <citation type="submission" date="2022-11" db="UniProtKB">
        <authorList>
            <consortium name="WormBaseParasite"/>
        </authorList>
    </citation>
    <scope>IDENTIFICATION</scope>
</reference>
<dbReference type="SUPFAM" id="SSF53067">
    <property type="entry name" value="Actin-like ATPase domain"/>
    <property type="match status" value="2"/>
</dbReference>
<dbReference type="GO" id="GO:0005524">
    <property type="term" value="F:ATP binding"/>
    <property type="evidence" value="ECO:0007669"/>
    <property type="project" value="UniProtKB-KW"/>
</dbReference>
<dbReference type="PANTHER" id="PTHR45639:SF3">
    <property type="entry name" value="HYPOXIA UP-REGULATED PROTEIN 1"/>
    <property type="match status" value="1"/>
</dbReference>
<dbReference type="InterPro" id="IPR043129">
    <property type="entry name" value="ATPase_NBD"/>
</dbReference>
<comment type="similarity">
    <text evidence="1">Belongs to the heat shock protein 70 family.</text>
</comment>
<dbReference type="Proteomes" id="UP000887578">
    <property type="component" value="Unplaced"/>
</dbReference>
<dbReference type="AlphaFoldDB" id="A0A914Q8L6"/>
<evidence type="ECO:0000256" key="5">
    <source>
        <dbReference type="ARBA" id="ARBA00040503"/>
    </source>
</evidence>
<evidence type="ECO:0000256" key="3">
    <source>
        <dbReference type="ARBA" id="ARBA00022840"/>
    </source>
</evidence>
<dbReference type="Gene3D" id="3.30.420.40">
    <property type="match status" value="2"/>
</dbReference>
<dbReference type="GO" id="GO:0140662">
    <property type="term" value="F:ATP-dependent protein folding chaperone"/>
    <property type="evidence" value="ECO:0007669"/>
    <property type="project" value="InterPro"/>
</dbReference>
<sequence>MTRSCVAVRRANGIELVAIDGSERQLPSYVSFKQKDPICGQMVINQLEFYANSSVFDIKRIIGRNFDEIQIHSSWPFEVIKNNNSKPLLRIYGCEIVKHPEEVTAILLKHVKRKIEEFQGKIMDEVVITIPAGFNQNQKTATHVAADFAGFKTVHLLAEPIAASIAYFVDRPIPPNFNMLLFDLGGGTLDLCIFKVENNEFKVIANEGDSNLGGRDFDFMLYQHFEKILIIKYKITMNEKSKYRLMLKCVEIKHTLSIEDEASLEVSDFNPDIDEFLPITRQEFEKMSANLLNRFQVVFKQVFSKTDIFSSDINKVLLIGGGCRMPMIRLFLLKRFPKADHTCGENPDEMVAIGAAYYSSFLMSKNDSSNSNCNIM</sequence>
<keyword evidence="3" id="KW-0067">ATP-binding</keyword>
<dbReference type="GO" id="GO:0034663">
    <property type="term" value="C:endoplasmic reticulum chaperone complex"/>
    <property type="evidence" value="ECO:0007669"/>
    <property type="project" value="TreeGrafter"/>
</dbReference>
<name>A0A914Q8L6_9BILA</name>
<keyword evidence="4" id="KW-0143">Chaperone</keyword>
<evidence type="ECO:0000256" key="2">
    <source>
        <dbReference type="ARBA" id="ARBA00022741"/>
    </source>
</evidence>
<keyword evidence="2" id="KW-0547">Nucleotide-binding</keyword>
<dbReference type="GO" id="GO:0030968">
    <property type="term" value="P:endoplasmic reticulum unfolded protein response"/>
    <property type="evidence" value="ECO:0007669"/>
    <property type="project" value="TreeGrafter"/>
</dbReference>
<accession>A0A914Q8L6</accession>
<evidence type="ECO:0000313" key="6">
    <source>
        <dbReference type="Proteomes" id="UP000887578"/>
    </source>
</evidence>
<proteinExistence type="inferred from homology"/>
<evidence type="ECO:0000256" key="1">
    <source>
        <dbReference type="ARBA" id="ARBA00007381"/>
    </source>
</evidence>
<keyword evidence="6" id="KW-1185">Reference proteome</keyword>
<dbReference type="PRINTS" id="PR00301">
    <property type="entry name" value="HEATSHOCK70"/>
</dbReference>
<dbReference type="Gene3D" id="3.30.30.30">
    <property type="match status" value="1"/>
</dbReference>
<evidence type="ECO:0000313" key="7">
    <source>
        <dbReference type="WBParaSite" id="PDA_v2.g25419.t1"/>
    </source>
</evidence>
<dbReference type="WBParaSite" id="PDA_v2.g25419.t1">
    <property type="protein sequence ID" value="PDA_v2.g25419.t1"/>
    <property type="gene ID" value="PDA_v2.g25419"/>
</dbReference>
<dbReference type="Gene3D" id="3.90.640.10">
    <property type="entry name" value="Actin, Chain A, domain 4"/>
    <property type="match status" value="1"/>
</dbReference>